<sequence length="356" mass="39245">MNPNRVLSPGEVLLEEEVINKDDDSWTQDLSIKLLCPDCKIDPPNLREEFSSGDTVCDDCGLVLADRVVDTRSEWRTFANDDQGNDDPSRVGDAANPLLNGSQLQTSISFGDGGARNRELHRAQNKSTQDKSSAALLNAYREIDSYCGGPHGLSALVAETAKHLFKIVEDHRYLRGKSQQAIIASCIFLACRQVGVPRSFKEIQQMTKVEKKDIGRIFKQIAVFLQKHSKDMGNGPNGINPQLPPSSQPSAASLCDRFGQNLGLHQMDRRSCQELATKMTNVLAGRSPLTIAGAAIYIVAWMTGQKRPPKEIGEACGVSDGTIRNAFKSVYHEREKFLTEEWVTKNGGSMDRLPTL</sequence>
<dbReference type="SMART" id="SM00385">
    <property type="entry name" value="CYCLIN"/>
    <property type="match status" value="2"/>
</dbReference>
<evidence type="ECO:0000256" key="1">
    <source>
        <dbReference type="ARBA" id="ARBA00010857"/>
    </source>
</evidence>
<comment type="function">
    <text evidence="7">General factor that plays a major role in the activation of eukaryotic genes transcribed by RNA polymerase II.</text>
</comment>
<name>A0A6G1GSH4_9PEZI</name>
<dbReference type="GO" id="GO:0017025">
    <property type="term" value="F:TBP-class protein binding"/>
    <property type="evidence" value="ECO:0007669"/>
    <property type="project" value="InterPro"/>
</dbReference>
<evidence type="ECO:0000256" key="8">
    <source>
        <dbReference type="ARBA" id="ARBA00066213"/>
    </source>
</evidence>
<protein>
    <recommendedName>
        <fullName evidence="2">Transcription initiation factor IIB</fullName>
    </recommendedName>
    <alternativeName>
        <fullName evidence="6">General transcription factor TFIIB</fullName>
    </alternativeName>
</protein>
<dbReference type="FunFam" id="2.20.25.10:FF:000036">
    <property type="entry name" value="Transcription initiation factor IIB"/>
    <property type="match status" value="1"/>
</dbReference>
<dbReference type="Gene3D" id="1.10.472.10">
    <property type="entry name" value="Cyclin-like"/>
    <property type="match status" value="1"/>
</dbReference>
<dbReference type="PANTHER" id="PTHR11618:SF13">
    <property type="entry name" value="TRANSCRIPTION INITIATION FACTOR IIB"/>
    <property type="match status" value="1"/>
</dbReference>
<dbReference type="PROSITE" id="PS00782">
    <property type="entry name" value="TFIIB"/>
    <property type="match status" value="1"/>
</dbReference>
<dbReference type="SUPFAM" id="SSF57783">
    <property type="entry name" value="Zinc beta-ribbon"/>
    <property type="match status" value="1"/>
</dbReference>
<evidence type="ECO:0000256" key="5">
    <source>
        <dbReference type="ARBA" id="ARBA00023163"/>
    </source>
</evidence>
<dbReference type="InterPro" id="IPR000812">
    <property type="entry name" value="TFIIB"/>
</dbReference>
<dbReference type="InterPro" id="IPR013763">
    <property type="entry name" value="Cyclin-like_dom"/>
</dbReference>
<comment type="similarity">
    <text evidence="1">Belongs to the TFIIB family.</text>
</comment>
<keyword evidence="12" id="KW-1185">Reference proteome</keyword>
<dbReference type="FunFam" id="1.10.472.170:FF:000001">
    <property type="entry name" value="Transcription initiation factor IIB"/>
    <property type="match status" value="1"/>
</dbReference>
<evidence type="ECO:0000259" key="10">
    <source>
        <dbReference type="PROSITE" id="PS51134"/>
    </source>
</evidence>
<dbReference type="GO" id="GO:0008270">
    <property type="term" value="F:zinc ion binding"/>
    <property type="evidence" value="ECO:0007669"/>
    <property type="project" value="UniProtKB-KW"/>
</dbReference>
<keyword evidence="9" id="KW-0863">Zinc-finger</keyword>
<dbReference type="InterPro" id="IPR023486">
    <property type="entry name" value="TFIIB_CS"/>
</dbReference>
<evidence type="ECO:0000313" key="12">
    <source>
        <dbReference type="Proteomes" id="UP000800041"/>
    </source>
</evidence>
<comment type="subunit">
    <text evidence="8">Associates with TFIID-IIA (DA complex) to form TFIID-IIA-IIB (DAB-complex) which is then recognized by polymerase II.</text>
</comment>
<dbReference type="PROSITE" id="PS51134">
    <property type="entry name" value="ZF_TFIIB"/>
    <property type="match status" value="1"/>
</dbReference>
<dbReference type="Pfam" id="PF08271">
    <property type="entry name" value="Zn_Ribbon_TF"/>
    <property type="match status" value="1"/>
</dbReference>
<dbReference type="InterPro" id="IPR036915">
    <property type="entry name" value="Cyclin-like_sf"/>
</dbReference>
<evidence type="ECO:0000256" key="4">
    <source>
        <dbReference type="ARBA" id="ARBA00023015"/>
    </source>
</evidence>
<keyword evidence="3" id="KW-0677">Repeat</keyword>
<keyword evidence="9" id="KW-0479">Metal-binding</keyword>
<dbReference type="GO" id="GO:0097550">
    <property type="term" value="C:transcription preinitiation complex"/>
    <property type="evidence" value="ECO:0007669"/>
    <property type="project" value="TreeGrafter"/>
</dbReference>
<dbReference type="AlphaFoldDB" id="A0A6G1GSH4"/>
<keyword evidence="5" id="KW-0804">Transcription</keyword>
<dbReference type="Gene3D" id="1.10.472.170">
    <property type="match status" value="1"/>
</dbReference>
<dbReference type="SUPFAM" id="SSF47954">
    <property type="entry name" value="Cyclin-like"/>
    <property type="match status" value="2"/>
</dbReference>
<dbReference type="CDD" id="cd20551">
    <property type="entry name" value="CYCLIN_TFIIB_rpt1"/>
    <property type="match status" value="1"/>
</dbReference>
<dbReference type="PANTHER" id="PTHR11618">
    <property type="entry name" value="TRANSCRIPTION INITIATION FACTOR IIB-RELATED"/>
    <property type="match status" value="1"/>
</dbReference>
<dbReference type="Pfam" id="PF00382">
    <property type="entry name" value="TFIIB"/>
    <property type="match status" value="2"/>
</dbReference>
<dbReference type="Proteomes" id="UP000800041">
    <property type="component" value="Unassembled WGS sequence"/>
</dbReference>
<keyword evidence="4" id="KW-0805">Transcription regulation</keyword>
<evidence type="ECO:0000256" key="3">
    <source>
        <dbReference type="ARBA" id="ARBA00022737"/>
    </source>
</evidence>
<dbReference type="PRINTS" id="PR00685">
    <property type="entry name" value="TIFACTORIIB"/>
</dbReference>
<dbReference type="EMBL" id="ML977173">
    <property type="protein sequence ID" value="KAF1983727.1"/>
    <property type="molecule type" value="Genomic_DNA"/>
</dbReference>
<evidence type="ECO:0000256" key="2">
    <source>
        <dbReference type="ARBA" id="ARBA00013932"/>
    </source>
</evidence>
<dbReference type="GO" id="GO:0051123">
    <property type="term" value="P:RNA polymerase II preinitiation complex assembly"/>
    <property type="evidence" value="ECO:0007669"/>
    <property type="project" value="UniProtKB-ARBA"/>
</dbReference>
<evidence type="ECO:0000256" key="7">
    <source>
        <dbReference type="ARBA" id="ARBA00056616"/>
    </source>
</evidence>
<gene>
    <name evidence="11" type="ORF">K402DRAFT_337855</name>
</gene>
<evidence type="ECO:0000313" key="11">
    <source>
        <dbReference type="EMBL" id="KAF1983727.1"/>
    </source>
</evidence>
<organism evidence="11 12">
    <name type="scientific">Aulographum hederae CBS 113979</name>
    <dbReference type="NCBI Taxonomy" id="1176131"/>
    <lineage>
        <taxon>Eukaryota</taxon>
        <taxon>Fungi</taxon>
        <taxon>Dikarya</taxon>
        <taxon>Ascomycota</taxon>
        <taxon>Pezizomycotina</taxon>
        <taxon>Dothideomycetes</taxon>
        <taxon>Pleosporomycetidae</taxon>
        <taxon>Aulographales</taxon>
        <taxon>Aulographaceae</taxon>
    </lineage>
</organism>
<keyword evidence="9" id="KW-0862">Zinc</keyword>
<feature type="domain" description="TFIIB-type" evidence="10">
    <location>
        <begin position="32"/>
        <end position="65"/>
    </location>
</feature>
<dbReference type="OrthoDB" id="25790at2759"/>
<accession>A0A6G1GSH4</accession>
<dbReference type="InterPro" id="IPR013150">
    <property type="entry name" value="TFIIB_cyclin"/>
</dbReference>
<dbReference type="GO" id="GO:0005634">
    <property type="term" value="C:nucleus"/>
    <property type="evidence" value="ECO:0007669"/>
    <property type="project" value="TreeGrafter"/>
</dbReference>
<proteinExistence type="inferred from homology"/>
<dbReference type="InterPro" id="IPR013137">
    <property type="entry name" value="Znf_TFIIB"/>
</dbReference>
<evidence type="ECO:0000256" key="9">
    <source>
        <dbReference type="PROSITE-ProRule" id="PRU00469"/>
    </source>
</evidence>
<dbReference type="GO" id="GO:0016251">
    <property type="term" value="F:RNA polymerase II general transcription initiation factor activity"/>
    <property type="evidence" value="ECO:0007669"/>
    <property type="project" value="TreeGrafter"/>
</dbReference>
<reference evidence="11" key="1">
    <citation type="journal article" date="2020" name="Stud. Mycol.">
        <title>101 Dothideomycetes genomes: a test case for predicting lifestyles and emergence of pathogens.</title>
        <authorList>
            <person name="Haridas S."/>
            <person name="Albert R."/>
            <person name="Binder M."/>
            <person name="Bloem J."/>
            <person name="Labutti K."/>
            <person name="Salamov A."/>
            <person name="Andreopoulos B."/>
            <person name="Baker S."/>
            <person name="Barry K."/>
            <person name="Bills G."/>
            <person name="Bluhm B."/>
            <person name="Cannon C."/>
            <person name="Castanera R."/>
            <person name="Culley D."/>
            <person name="Daum C."/>
            <person name="Ezra D."/>
            <person name="Gonzalez J."/>
            <person name="Henrissat B."/>
            <person name="Kuo A."/>
            <person name="Liang C."/>
            <person name="Lipzen A."/>
            <person name="Lutzoni F."/>
            <person name="Magnuson J."/>
            <person name="Mondo S."/>
            <person name="Nolan M."/>
            <person name="Ohm R."/>
            <person name="Pangilinan J."/>
            <person name="Park H.-J."/>
            <person name="Ramirez L."/>
            <person name="Alfaro M."/>
            <person name="Sun H."/>
            <person name="Tritt A."/>
            <person name="Yoshinaga Y."/>
            <person name="Zwiers L.-H."/>
            <person name="Turgeon B."/>
            <person name="Goodwin S."/>
            <person name="Spatafora J."/>
            <person name="Crous P."/>
            <person name="Grigoriev I."/>
        </authorList>
    </citation>
    <scope>NUCLEOTIDE SEQUENCE</scope>
    <source>
        <strain evidence="11">CBS 113979</strain>
    </source>
</reference>
<evidence type="ECO:0000256" key="6">
    <source>
        <dbReference type="ARBA" id="ARBA00031706"/>
    </source>
</evidence>